<evidence type="ECO:0000256" key="2">
    <source>
        <dbReference type="SAM" id="Phobius"/>
    </source>
</evidence>
<dbReference type="AlphaFoldDB" id="A0A1X0JVA0"/>
<feature type="transmembrane region" description="Helical" evidence="2">
    <location>
        <begin position="99"/>
        <end position="123"/>
    </location>
</feature>
<dbReference type="RefSeq" id="WP_083124421.1">
    <property type="nucleotide sequence ID" value="NZ_MVIM01000003.1"/>
</dbReference>
<proteinExistence type="predicted"/>
<keyword evidence="2" id="KW-1133">Transmembrane helix</keyword>
<protein>
    <recommendedName>
        <fullName evidence="5">DUF3060 domain-containing protein</fullName>
    </recommendedName>
</protein>
<organism evidence="3 4">
    <name type="scientific">Mycolicibacterium tusciae</name>
    <dbReference type="NCBI Taxonomy" id="75922"/>
    <lineage>
        <taxon>Bacteria</taxon>
        <taxon>Bacillati</taxon>
        <taxon>Actinomycetota</taxon>
        <taxon>Actinomycetes</taxon>
        <taxon>Mycobacteriales</taxon>
        <taxon>Mycobacteriaceae</taxon>
        <taxon>Mycolicibacterium</taxon>
    </lineage>
</organism>
<dbReference type="STRING" id="75922.BST47_06285"/>
<feature type="compositionally biased region" description="Pro residues" evidence="1">
    <location>
        <begin position="42"/>
        <end position="56"/>
    </location>
</feature>
<reference evidence="3 4" key="1">
    <citation type="submission" date="2017-02" db="EMBL/GenBank/DDBJ databases">
        <title>The new phylogeny of genus Mycobacterium.</title>
        <authorList>
            <person name="Tortoli E."/>
            <person name="Trovato A."/>
            <person name="Cirillo D.M."/>
        </authorList>
    </citation>
    <scope>NUCLEOTIDE SEQUENCE [LARGE SCALE GENOMIC DNA]</scope>
    <source>
        <strain evidence="3 4">DSM 44338</strain>
    </source>
</reference>
<dbReference type="EMBL" id="MVIM01000003">
    <property type="protein sequence ID" value="ORB66711.1"/>
    <property type="molecule type" value="Genomic_DNA"/>
</dbReference>
<evidence type="ECO:0000256" key="1">
    <source>
        <dbReference type="SAM" id="MobiDB-lite"/>
    </source>
</evidence>
<feature type="compositionally biased region" description="Low complexity" evidence="1">
    <location>
        <begin position="57"/>
        <end position="78"/>
    </location>
</feature>
<gene>
    <name evidence="3" type="ORF">BST47_06285</name>
</gene>
<evidence type="ECO:0008006" key="5">
    <source>
        <dbReference type="Google" id="ProtNLM"/>
    </source>
</evidence>
<dbReference type="Pfam" id="PF11259">
    <property type="entry name" value="DUF3060"/>
    <property type="match status" value="1"/>
</dbReference>
<dbReference type="OrthoDB" id="4697236at2"/>
<keyword evidence="2" id="KW-0812">Transmembrane</keyword>
<feature type="region of interest" description="Disordered" evidence="1">
    <location>
        <begin position="1"/>
        <end position="78"/>
    </location>
</feature>
<dbReference type="Proteomes" id="UP000192411">
    <property type="component" value="Unassembled WGS sequence"/>
</dbReference>
<comment type="caution">
    <text evidence="3">The sequence shown here is derived from an EMBL/GenBank/DDBJ whole genome shotgun (WGS) entry which is preliminary data.</text>
</comment>
<keyword evidence="2" id="KW-0472">Membrane</keyword>
<evidence type="ECO:0000313" key="3">
    <source>
        <dbReference type="EMBL" id="ORB66711.1"/>
    </source>
</evidence>
<name>A0A1X0JVA0_9MYCO</name>
<keyword evidence="4" id="KW-1185">Reference proteome</keyword>
<evidence type="ECO:0000313" key="4">
    <source>
        <dbReference type="Proteomes" id="UP000192411"/>
    </source>
</evidence>
<feature type="region of interest" description="Disordered" evidence="1">
    <location>
        <begin position="160"/>
        <end position="180"/>
    </location>
</feature>
<accession>A0A1X0JVA0</accession>
<dbReference type="InterPro" id="IPR021417">
    <property type="entry name" value="DUF3060"/>
</dbReference>
<sequence length="261" mass="26992">MTSPDDPEERIRQLEQSAAAYGARELGTEQPQYGEGVNPSSQLPPPAYGLPPPAYGSPPSYGQQPYGQPNYGQQPYGDPYQPPFGTHYTPIQKKAGVPVGVVIGLIALVFVILAGIGVVVSLMSSTIEESGVAGGGGSVDNPDNTRTFVPPTITFPSFPDITGLPSEDTEQTATADAPASVSGIDETKTVVCQNGDVNISGVNNTVTLTGNCGTVSVSGVENKITVDSANAISASGFDNEIVYLSGDPQINTTDSNKITRG</sequence>